<dbReference type="GO" id="GO:0008115">
    <property type="term" value="F:sarcosine oxidase activity"/>
    <property type="evidence" value="ECO:0007669"/>
    <property type="project" value="TreeGrafter"/>
</dbReference>
<dbReference type="EMBL" id="JAWDGP010005542">
    <property type="protein sequence ID" value="KAK3756188.1"/>
    <property type="molecule type" value="Genomic_DNA"/>
</dbReference>
<accession>A0AAE0YS37</accession>
<dbReference type="Gene3D" id="3.50.50.60">
    <property type="entry name" value="FAD/NAD(P)-binding domain"/>
    <property type="match status" value="1"/>
</dbReference>
<evidence type="ECO:0000256" key="1">
    <source>
        <dbReference type="ARBA" id="ARBA00001974"/>
    </source>
</evidence>
<feature type="domain" description="FAD dependent oxidoreductase" evidence="6">
    <location>
        <begin position="8"/>
        <end position="261"/>
    </location>
</feature>
<evidence type="ECO:0000256" key="3">
    <source>
        <dbReference type="ARBA" id="ARBA00022630"/>
    </source>
</evidence>
<evidence type="ECO:0000313" key="8">
    <source>
        <dbReference type="Proteomes" id="UP001283361"/>
    </source>
</evidence>
<evidence type="ECO:0000259" key="6">
    <source>
        <dbReference type="Pfam" id="PF01266"/>
    </source>
</evidence>
<dbReference type="PANTHER" id="PTHR10961">
    <property type="entry name" value="PEROXISOMAL SARCOSINE OXIDASE"/>
    <property type="match status" value="1"/>
</dbReference>
<dbReference type="InterPro" id="IPR006076">
    <property type="entry name" value="FAD-dep_OxRdtase"/>
</dbReference>
<dbReference type="GO" id="GO:0005777">
    <property type="term" value="C:peroxisome"/>
    <property type="evidence" value="ECO:0007669"/>
    <property type="project" value="TreeGrafter"/>
</dbReference>
<evidence type="ECO:0000256" key="5">
    <source>
        <dbReference type="ARBA" id="ARBA00023002"/>
    </source>
</evidence>
<reference evidence="7" key="1">
    <citation type="journal article" date="2023" name="G3 (Bethesda)">
        <title>A reference genome for the long-term kleptoplast-retaining sea slug Elysia crispata morphotype clarki.</title>
        <authorList>
            <person name="Eastman K.E."/>
            <person name="Pendleton A.L."/>
            <person name="Shaikh M.A."/>
            <person name="Suttiyut T."/>
            <person name="Ogas R."/>
            <person name="Tomko P."/>
            <person name="Gavelis G."/>
            <person name="Widhalm J.R."/>
            <person name="Wisecaver J.H."/>
        </authorList>
    </citation>
    <scope>NUCLEOTIDE SEQUENCE</scope>
    <source>
        <strain evidence="7">ECLA1</strain>
    </source>
</reference>
<dbReference type="Gene3D" id="3.30.9.10">
    <property type="entry name" value="D-Amino Acid Oxidase, subunit A, domain 2"/>
    <property type="match status" value="1"/>
</dbReference>
<keyword evidence="4" id="KW-0274">FAD</keyword>
<keyword evidence="8" id="KW-1185">Reference proteome</keyword>
<gene>
    <name evidence="7" type="ORF">RRG08_064294</name>
</gene>
<proteinExistence type="inferred from homology"/>
<keyword evidence="3" id="KW-0285">Flavoprotein</keyword>
<dbReference type="InterPro" id="IPR036188">
    <property type="entry name" value="FAD/NAD-bd_sf"/>
</dbReference>
<protein>
    <recommendedName>
        <fullName evidence="6">FAD dependent oxidoreductase domain-containing protein</fullName>
    </recommendedName>
</protein>
<comment type="cofactor">
    <cofactor evidence="1">
        <name>FAD</name>
        <dbReference type="ChEBI" id="CHEBI:57692"/>
    </cofactor>
</comment>
<dbReference type="GO" id="GO:0033514">
    <property type="term" value="P:L-lysine catabolic process to acetyl-CoA via L-pipecolate"/>
    <property type="evidence" value="ECO:0007669"/>
    <property type="project" value="TreeGrafter"/>
</dbReference>
<dbReference type="PANTHER" id="PTHR10961:SF46">
    <property type="entry name" value="PEROXISOMAL SARCOSINE OXIDASE"/>
    <property type="match status" value="1"/>
</dbReference>
<comment type="caution">
    <text evidence="7">The sequence shown here is derived from an EMBL/GenBank/DDBJ whole genome shotgun (WGS) entry which is preliminary data.</text>
</comment>
<name>A0AAE0YS37_9GAST</name>
<dbReference type="Proteomes" id="UP001283361">
    <property type="component" value="Unassembled WGS sequence"/>
</dbReference>
<dbReference type="InterPro" id="IPR045170">
    <property type="entry name" value="MTOX"/>
</dbReference>
<organism evidence="7 8">
    <name type="scientific">Elysia crispata</name>
    <name type="common">lettuce slug</name>
    <dbReference type="NCBI Taxonomy" id="231223"/>
    <lineage>
        <taxon>Eukaryota</taxon>
        <taxon>Metazoa</taxon>
        <taxon>Spiralia</taxon>
        <taxon>Lophotrochozoa</taxon>
        <taxon>Mollusca</taxon>
        <taxon>Gastropoda</taxon>
        <taxon>Heterobranchia</taxon>
        <taxon>Euthyneura</taxon>
        <taxon>Panpulmonata</taxon>
        <taxon>Sacoglossa</taxon>
        <taxon>Placobranchoidea</taxon>
        <taxon>Plakobranchidae</taxon>
        <taxon>Elysia</taxon>
    </lineage>
</organism>
<evidence type="ECO:0000256" key="4">
    <source>
        <dbReference type="ARBA" id="ARBA00022827"/>
    </source>
</evidence>
<sequence>MSDHSVYDAIVVGGGVEGTAAAENLSKRPGTKVLLLEQFPLPHSRGSSHGQTRITRRAYTDAFYTRMMDFCTKYWTNLQDASGKTIFRQVGYMAIGAIGGDFLNENIHCMTVNQAPYTLLSSGDFRRKYPMLSYGDNVGCLLDHDGGVLMADKALLAMQKSFVSHGGTLRDGELVRRLVPGKIVQVHTDKGSYRGKSVVLCCGPWTNQFLAHLNIRLPLKPIRISVCYWREQTRDSHSPSHLPTFYDHKCCDGHSIYGVPSLEYPGSSPLP</sequence>
<dbReference type="GO" id="GO:0050031">
    <property type="term" value="F:L-pipecolate oxidase activity"/>
    <property type="evidence" value="ECO:0007669"/>
    <property type="project" value="TreeGrafter"/>
</dbReference>
<dbReference type="GO" id="GO:0050660">
    <property type="term" value="F:flavin adenine dinucleotide binding"/>
    <property type="evidence" value="ECO:0007669"/>
    <property type="project" value="InterPro"/>
</dbReference>
<evidence type="ECO:0000313" key="7">
    <source>
        <dbReference type="EMBL" id="KAK3756188.1"/>
    </source>
</evidence>
<evidence type="ECO:0000256" key="2">
    <source>
        <dbReference type="ARBA" id="ARBA00010989"/>
    </source>
</evidence>
<keyword evidence="5" id="KW-0560">Oxidoreductase</keyword>
<dbReference type="SUPFAM" id="SSF51905">
    <property type="entry name" value="FAD/NAD(P)-binding domain"/>
    <property type="match status" value="1"/>
</dbReference>
<dbReference type="Pfam" id="PF01266">
    <property type="entry name" value="DAO"/>
    <property type="match status" value="1"/>
</dbReference>
<dbReference type="AlphaFoldDB" id="A0AAE0YS37"/>
<comment type="similarity">
    <text evidence="2">Belongs to the MSOX/MTOX family.</text>
</comment>